<evidence type="ECO:0000256" key="2">
    <source>
        <dbReference type="ARBA" id="ARBA00023015"/>
    </source>
</evidence>
<dbReference type="GO" id="GO:0003677">
    <property type="term" value="F:DNA binding"/>
    <property type="evidence" value="ECO:0007669"/>
    <property type="project" value="UniProtKB-KW"/>
</dbReference>
<dbReference type="SUPFAM" id="SSF101936">
    <property type="entry name" value="DNA-binding pseudobarrel domain"/>
    <property type="match status" value="2"/>
</dbReference>
<evidence type="ECO:0000313" key="9">
    <source>
        <dbReference type="Proteomes" id="UP000813462"/>
    </source>
</evidence>
<dbReference type="Gene3D" id="2.40.330.10">
    <property type="entry name" value="DNA-binding pseudobarrel domain"/>
    <property type="match status" value="2"/>
</dbReference>
<comment type="subcellular location">
    <subcellularLocation>
        <location evidence="1">Nucleus</location>
    </subcellularLocation>
</comment>
<keyword evidence="5" id="KW-0539">Nucleus</keyword>
<reference evidence="8" key="1">
    <citation type="journal article" date="2021" name="Front. Plant Sci.">
        <title>Chromosome-Scale Genome Assembly for Chinese Sour Jujube and Insights Into Its Genome Evolution and Domestication Signature.</title>
        <authorList>
            <person name="Shen L.-Y."/>
            <person name="Luo H."/>
            <person name="Wang X.-L."/>
            <person name="Wang X.-M."/>
            <person name="Qiu X.-J."/>
            <person name="Liu H."/>
            <person name="Zhou S.-S."/>
            <person name="Jia K.-H."/>
            <person name="Nie S."/>
            <person name="Bao Y.-T."/>
            <person name="Zhang R.-G."/>
            <person name="Yun Q.-Z."/>
            <person name="Chai Y.-H."/>
            <person name="Lu J.-Y."/>
            <person name="Li Y."/>
            <person name="Zhao S.-W."/>
            <person name="Mao J.-F."/>
            <person name="Jia S.-G."/>
            <person name="Mao Y.-M."/>
        </authorList>
    </citation>
    <scope>NUCLEOTIDE SEQUENCE</scope>
    <source>
        <strain evidence="8">AT0</strain>
        <tissue evidence="8">Leaf</tissue>
    </source>
</reference>
<dbReference type="InterPro" id="IPR050655">
    <property type="entry name" value="Plant_B3_domain"/>
</dbReference>
<feature type="region of interest" description="Disordered" evidence="6">
    <location>
        <begin position="110"/>
        <end position="168"/>
    </location>
</feature>
<dbReference type="Proteomes" id="UP000813462">
    <property type="component" value="Unassembled WGS sequence"/>
</dbReference>
<evidence type="ECO:0000256" key="6">
    <source>
        <dbReference type="SAM" id="MobiDB-lite"/>
    </source>
</evidence>
<feature type="domain" description="TF-B3" evidence="7">
    <location>
        <begin position="218"/>
        <end position="317"/>
    </location>
</feature>
<keyword evidence="2" id="KW-0805">Transcription regulation</keyword>
<dbReference type="AlphaFoldDB" id="A0A978UZY3"/>
<evidence type="ECO:0000256" key="1">
    <source>
        <dbReference type="ARBA" id="ARBA00004123"/>
    </source>
</evidence>
<dbReference type="Pfam" id="PF02362">
    <property type="entry name" value="B3"/>
    <property type="match status" value="2"/>
</dbReference>
<keyword evidence="4" id="KW-0804">Transcription</keyword>
<gene>
    <name evidence="8" type="ORF">FEM48_Zijuj08G0155700</name>
</gene>
<feature type="domain" description="TF-B3" evidence="7">
    <location>
        <begin position="4"/>
        <end position="100"/>
    </location>
</feature>
<feature type="compositionally biased region" description="Low complexity" evidence="6">
    <location>
        <begin position="153"/>
        <end position="164"/>
    </location>
</feature>
<dbReference type="InterPro" id="IPR015300">
    <property type="entry name" value="DNA-bd_pseudobarrel_sf"/>
</dbReference>
<dbReference type="PROSITE" id="PS50863">
    <property type="entry name" value="B3"/>
    <property type="match status" value="2"/>
</dbReference>
<dbReference type="EMBL" id="JAEACU010000008">
    <property type="protein sequence ID" value="KAH7520549.1"/>
    <property type="molecule type" value="Genomic_DNA"/>
</dbReference>
<keyword evidence="3" id="KW-0238">DNA-binding</keyword>
<evidence type="ECO:0000256" key="5">
    <source>
        <dbReference type="ARBA" id="ARBA00023242"/>
    </source>
</evidence>
<name>A0A978UZY3_ZIZJJ</name>
<sequence>MVNYFFKVVLHEALRDGKLKIPPKFVRTNGKSLEDSKVVLEARVDGEEWEVKLEKHGGKVWLGEGWKEFANHYFIKLGHFLVFKYKENSGHFRVDIFDETATEIEFHSTNRRTTRKSTTEQPPVAVGKTKKATHTAAGISKGTTDETRMPSKATHAAAGTSTGTPDVETMPKLINLADDKTGGKIKSTKRFKQAMDMDIDQKATATQRSEVFKSKNPFFWISLPPTYVVQRYMNIPKKFFENHLGDKSTNVILKNSKGGTWLVQYVFKIVEKKPIGKFCTGWNKFVRDNNVQVGDVCLFELIKGHQISFRVWIFPTP</sequence>
<accession>A0A978UZY3</accession>
<dbReference type="PANTHER" id="PTHR31920">
    <property type="entry name" value="B3 DOMAIN-CONTAINING"/>
    <property type="match status" value="1"/>
</dbReference>
<comment type="caution">
    <text evidence="8">The sequence shown here is derived from an EMBL/GenBank/DDBJ whole genome shotgun (WGS) entry which is preliminary data.</text>
</comment>
<proteinExistence type="predicted"/>
<evidence type="ECO:0000313" key="8">
    <source>
        <dbReference type="EMBL" id="KAH7520549.1"/>
    </source>
</evidence>
<evidence type="ECO:0000256" key="3">
    <source>
        <dbReference type="ARBA" id="ARBA00023125"/>
    </source>
</evidence>
<dbReference type="InterPro" id="IPR003340">
    <property type="entry name" value="B3_DNA-bd"/>
</dbReference>
<evidence type="ECO:0000259" key="7">
    <source>
        <dbReference type="PROSITE" id="PS50863"/>
    </source>
</evidence>
<dbReference type="SMART" id="SM01019">
    <property type="entry name" value="B3"/>
    <property type="match status" value="2"/>
</dbReference>
<protein>
    <recommendedName>
        <fullName evidence="7">TF-B3 domain-containing protein</fullName>
    </recommendedName>
</protein>
<dbReference type="CDD" id="cd10017">
    <property type="entry name" value="B3_DNA"/>
    <property type="match status" value="2"/>
</dbReference>
<dbReference type="PANTHER" id="PTHR31920:SF37">
    <property type="entry name" value="B3 DOMAIN-CONTAINING TRANSCRIPTION FACTOR VRN1"/>
    <property type="match status" value="1"/>
</dbReference>
<evidence type="ECO:0000256" key="4">
    <source>
        <dbReference type="ARBA" id="ARBA00023163"/>
    </source>
</evidence>
<dbReference type="GO" id="GO:0005634">
    <property type="term" value="C:nucleus"/>
    <property type="evidence" value="ECO:0007669"/>
    <property type="project" value="UniProtKB-SubCell"/>
</dbReference>
<organism evidence="8 9">
    <name type="scientific">Ziziphus jujuba var. spinosa</name>
    <dbReference type="NCBI Taxonomy" id="714518"/>
    <lineage>
        <taxon>Eukaryota</taxon>
        <taxon>Viridiplantae</taxon>
        <taxon>Streptophyta</taxon>
        <taxon>Embryophyta</taxon>
        <taxon>Tracheophyta</taxon>
        <taxon>Spermatophyta</taxon>
        <taxon>Magnoliopsida</taxon>
        <taxon>eudicotyledons</taxon>
        <taxon>Gunneridae</taxon>
        <taxon>Pentapetalae</taxon>
        <taxon>rosids</taxon>
        <taxon>fabids</taxon>
        <taxon>Rosales</taxon>
        <taxon>Rhamnaceae</taxon>
        <taxon>Paliureae</taxon>
        <taxon>Ziziphus</taxon>
    </lineage>
</organism>